<dbReference type="Gene3D" id="2.60.40.1090">
    <property type="entry name" value="Fimbrial-type adhesion domain"/>
    <property type="match status" value="1"/>
</dbReference>
<dbReference type="Proteomes" id="UP001139290">
    <property type="component" value="Unassembled WGS sequence"/>
</dbReference>
<keyword evidence="3" id="KW-1185">Reference proteome</keyword>
<feature type="chain" id="PRO_5047332437" description="Fimbrial protein" evidence="1">
    <location>
        <begin position="29"/>
        <end position="184"/>
    </location>
</feature>
<protein>
    <recommendedName>
        <fullName evidence="4">Fimbrial protein</fullName>
    </recommendedName>
</protein>
<evidence type="ECO:0008006" key="4">
    <source>
        <dbReference type="Google" id="ProtNLM"/>
    </source>
</evidence>
<reference evidence="2" key="1">
    <citation type="submission" date="2021-11" db="EMBL/GenBank/DDBJ databases">
        <title>Citrobacter meridianamericanus sp. nov. isolated from soil.</title>
        <authorList>
            <person name="Furlan J.P.R."/>
            <person name="Stehling E.G."/>
        </authorList>
    </citation>
    <scope>NUCLEOTIDE SEQUENCE</scope>
    <source>
        <strain evidence="2">BR102</strain>
    </source>
</reference>
<proteinExistence type="predicted"/>
<dbReference type="EMBL" id="JAJJVQ010000011">
    <property type="protein sequence ID" value="MCO5784264.1"/>
    <property type="molecule type" value="Genomic_DNA"/>
</dbReference>
<sequence>MKTKNMTLYSACFLTGFIAALMSSPVNASEPPPSETRFTVKINVPSCSVSSLNSVSLGKMTAGKYASKEFAPFSVNVTCPKNMPTVVYATAQGAGVQLTDNYVVMLPVGVSSQPDQSKRVNLQLINGLRPLILGGGGKTSNAPDYTFCAGDTTRSCELIPKVNVQANTQPERLLASIQFTLRHP</sequence>
<evidence type="ECO:0000313" key="3">
    <source>
        <dbReference type="Proteomes" id="UP001139290"/>
    </source>
</evidence>
<comment type="caution">
    <text evidence="2">The sequence shown here is derived from an EMBL/GenBank/DDBJ whole genome shotgun (WGS) entry which is preliminary data.</text>
</comment>
<dbReference type="RefSeq" id="WP_252838997.1">
    <property type="nucleotide sequence ID" value="NZ_JAJJVQ010000011.1"/>
</dbReference>
<accession>A0ABT1BGS5</accession>
<dbReference type="InterPro" id="IPR036937">
    <property type="entry name" value="Adhesion_dom_fimbrial_sf"/>
</dbReference>
<organism evidence="2 3">
    <name type="scientific">Citrobacter meridianamericanus</name>
    <dbReference type="NCBI Taxonomy" id="2894201"/>
    <lineage>
        <taxon>Bacteria</taxon>
        <taxon>Pseudomonadati</taxon>
        <taxon>Pseudomonadota</taxon>
        <taxon>Gammaproteobacteria</taxon>
        <taxon>Enterobacterales</taxon>
        <taxon>Enterobacteriaceae</taxon>
        <taxon>Citrobacter</taxon>
    </lineage>
</organism>
<name>A0ABT1BGS5_9ENTR</name>
<feature type="signal peptide" evidence="1">
    <location>
        <begin position="1"/>
        <end position="28"/>
    </location>
</feature>
<keyword evidence="1" id="KW-0732">Signal</keyword>
<gene>
    <name evidence="2" type="ORF">LOD26_23550</name>
</gene>
<evidence type="ECO:0000256" key="1">
    <source>
        <dbReference type="SAM" id="SignalP"/>
    </source>
</evidence>
<evidence type="ECO:0000313" key="2">
    <source>
        <dbReference type="EMBL" id="MCO5784264.1"/>
    </source>
</evidence>